<keyword evidence="2" id="KW-1003">Cell membrane</keyword>
<keyword evidence="6" id="KW-0449">Lipoprotein</keyword>
<feature type="compositionally biased region" description="Basic and acidic residues" evidence="7">
    <location>
        <begin position="176"/>
        <end position="186"/>
    </location>
</feature>
<dbReference type="InterPro" id="IPR001812">
    <property type="entry name" value="Trypano_VSG_A_N_dom"/>
</dbReference>
<evidence type="ECO:0000313" key="10">
    <source>
        <dbReference type="EMBL" id="ARB50604.1"/>
    </source>
</evidence>
<reference evidence="10" key="1">
    <citation type="submission" date="2016-12" db="EMBL/GenBank/DDBJ databases">
        <title>Extending the VSGnome of Trypanosoma brucei strain TREU927.</title>
        <authorList>
            <person name="Cross G.A."/>
        </authorList>
    </citation>
    <scope>NUCLEOTIDE SEQUENCE</scope>
    <source>
        <strain evidence="10">Tb927.99.249</strain>
    </source>
</reference>
<feature type="compositionally biased region" description="Polar residues" evidence="7">
    <location>
        <begin position="148"/>
        <end position="175"/>
    </location>
</feature>
<comment type="subcellular location">
    <subcellularLocation>
        <location evidence="1">Cell membrane</location>
        <topology evidence="1">Lipid-anchor</topology>
        <topology evidence="1">GPI-anchor</topology>
    </subcellularLocation>
</comment>
<feature type="signal peptide" evidence="8">
    <location>
        <begin position="1"/>
        <end position="23"/>
    </location>
</feature>
<dbReference type="VEuPathDB" id="TriTrypDB:Tb427_000129000"/>
<dbReference type="Gene3D" id="1.10.470.10">
    <property type="entry name" value="Variant Surface Glycoprotein, subunit A, domain 2"/>
    <property type="match status" value="1"/>
</dbReference>
<dbReference type="GO" id="GO:0098552">
    <property type="term" value="C:side of membrane"/>
    <property type="evidence" value="ECO:0007669"/>
    <property type="project" value="UniProtKB-KW"/>
</dbReference>
<feature type="compositionally biased region" description="Basic and acidic residues" evidence="7">
    <location>
        <begin position="417"/>
        <end position="449"/>
    </location>
</feature>
<evidence type="ECO:0000259" key="9">
    <source>
        <dbReference type="Pfam" id="PF00913"/>
    </source>
</evidence>
<dbReference type="VEuPathDB" id="TriTrypDB:Tb1125.11.18030"/>
<evidence type="ECO:0000256" key="3">
    <source>
        <dbReference type="ARBA" id="ARBA00022622"/>
    </source>
</evidence>
<keyword evidence="8" id="KW-0732">Signal</keyword>
<proteinExistence type="predicted"/>
<evidence type="ECO:0000256" key="4">
    <source>
        <dbReference type="ARBA" id="ARBA00023136"/>
    </source>
</evidence>
<evidence type="ECO:0000256" key="5">
    <source>
        <dbReference type="ARBA" id="ARBA00023180"/>
    </source>
</evidence>
<name>A0A1V0FYP7_9TRYP</name>
<dbReference type="Gene3D" id="3.90.150.10">
    <property type="entry name" value="Variant Surface Glycoprotein, subunit A domain 1"/>
    <property type="match status" value="1"/>
</dbReference>
<evidence type="ECO:0000256" key="8">
    <source>
        <dbReference type="SAM" id="SignalP"/>
    </source>
</evidence>
<evidence type="ECO:0000256" key="6">
    <source>
        <dbReference type="ARBA" id="ARBA00023288"/>
    </source>
</evidence>
<dbReference type="Pfam" id="PF00913">
    <property type="entry name" value="Trypan_glycop"/>
    <property type="match status" value="1"/>
</dbReference>
<feature type="region of interest" description="Disordered" evidence="7">
    <location>
        <begin position="404"/>
        <end position="449"/>
    </location>
</feature>
<sequence length="490" mass="51160">MEICSITRALLALLICATHRCAAEIQAATKKAKTPCDAARQLDNLAGQATATLTSATQKISQNLLTAQRLAVAAQDPDATIATAAAAIATHFQAQAAAAAALLAEQGPAVAAGAAALHRLAGSQLAIAALERLSIKDMPLGQPTTYATAATQGTIPPQLKASTTQECRTEQGSWKQSDEQQDHDKGLNTPITLHTAAATQTKTGLGNDFTFCGRGDGTGAGSKATSGSCAAGQATYIAVNGGRPLTSAAEVTSLQGTGAGAKYKVISTESKIPNQATLTNELALVKIMLDAAKALDSGIAIPSIANAYNSIEPTVLIAKALGGQDASPSDENIKNQVKTAAEALFGADGEKIKNKLEKHMKEFQPSKAAGSDGNKKLDSISDTDALSKAAAYYTIKNFIDGEEQKKKNQASPSCPTKTEKPEEPKKTADECKKHKTSEDCKKETGCDFDDKKDPKCFPKVENDKKDEKSFSCNLRVPVPQVFAALVALLF</sequence>
<dbReference type="SUPFAM" id="SSF58087">
    <property type="entry name" value="Variant surface glycoprotein (N-terminal domain)"/>
    <property type="match status" value="1"/>
</dbReference>
<dbReference type="VEuPathDB" id="TriTrypDB:Tb927.11.20240"/>
<dbReference type="EMBL" id="KY404353">
    <property type="protein sequence ID" value="ARB50604.1"/>
    <property type="molecule type" value="Genomic_DNA"/>
</dbReference>
<evidence type="ECO:0000256" key="1">
    <source>
        <dbReference type="ARBA" id="ARBA00004609"/>
    </source>
</evidence>
<accession>A0A1V0FYP7</accession>
<keyword evidence="3" id="KW-0336">GPI-anchor</keyword>
<keyword evidence="5" id="KW-0325">Glycoprotein</keyword>
<dbReference type="GO" id="GO:0042783">
    <property type="term" value="P:symbiont-mediated evasion of host immune response"/>
    <property type="evidence" value="ECO:0007669"/>
    <property type="project" value="InterPro"/>
</dbReference>
<evidence type="ECO:0000256" key="2">
    <source>
        <dbReference type="ARBA" id="ARBA00022475"/>
    </source>
</evidence>
<keyword evidence="4" id="KW-0472">Membrane</keyword>
<organism evidence="10">
    <name type="scientific">Trypanosoma brucei</name>
    <dbReference type="NCBI Taxonomy" id="5691"/>
    <lineage>
        <taxon>Eukaryota</taxon>
        <taxon>Discoba</taxon>
        <taxon>Euglenozoa</taxon>
        <taxon>Kinetoplastea</taxon>
        <taxon>Metakinetoplastina</taxon>
        <taxon>Trypanosomatida</taxon>
        <taxon>Trypanosomatidae</taxon>
        <taxon>Trypanosoma</taxon>
    </lineage>
</organism>
<feature type="region of interest" description="Disordered" evidence="7">
    <location>
        <begin position="148"/>
        <end position="187"/>
    </location>
</feature>
<evidence type="ECO:0000256" key="7">
    <source>
        <dbReference type="SAM" id="MobiDB-lite"/>
    </source>
</evidence>
<dbReference type="AlphaFoldDB" id="A0A1V0FYP7"/>
<protein>
    <submittedName>
        <fullName evidence="10">Variant surface glycoprotein</fullName>
    </submittedName>
</protein>
<dbReference type="GO" id="GO:0005886">
    <property type="term" value="C:plasma membrane"/>
    <property type="evidence" value="ECO:0007669"/>
    <property type="project" value="UniProtKB-SubCell"/>
</dbReference>
<feature type="domain" description="Trypanosome variant surface glycoprotein A-type N-terminal" evidence="9">
    <location>
        <begin position="12"/>
        <end position="394"/>
    </location>
</feature>
<feature type="chain" id="PRO_5013364525" evidence="8">
    <location>
        <begin position="24"/>
        <end position="490"/>
    </location>
</feature>